<dbReference type="PANTHER" id="PTHR36206">
    <property type="entry name" value="ASPERCRYPTIN BIOSYNTHESIS CLUSTER-SPECIFIC TRANSCRIPTION REGULATOR ATNN-RELATED"/>
    <property type="match status" value="1"/>
</dbReference>
<evidence type="ECO:0000313" key="9">
    <source>
        <dbReference type="EMBL" id="TVY86445.1"/>
    </source>
</evidence>
<feature type="domain" description="Zn(2)-C6 fungal-type" evidence="8">
    <location>
        <begin position="21"/>
        <end position="49"/>
    </location>
</feature>
<gene>
    <name evidence="9" type="primary">moc3_1</name>
    <name evidence="9" type="ORF">LAWI1_G006780</name>
</gene>
<dbReference type="GO" id="GO:0000981">
    <property type="term" value="F:DNA-binding transcription factor activity, RNA polymerase II-specific"/>
    <property type="evidence" value="ECO:0007669"/>
    <property type="project" value="InterPro"/>
</dbReference>
<dbReference type="GO" id="GO:0003677">
    <property type="term" value="F:DNA binding"/>
    <property type="evidence" value="ECO:0007669"/>
    <property type="project" value="UniProtKB-KW"/>
</dbReference>
<evidence type="ECO:0000256" key="3">
    <source>
        <dbReference type="ARBA" id="ARBA00023015"/>
    </source>
</evidence>
<accession>A0A559M0G7</accession>
<comment type="caution">
    <text evidence="9">The sequence shown here is derived from an EMBL/GenBank/DDBJ whole genome shotgun (WGS) entry which is preliminary data.</text>
</comment>
<dbReference type="PANTHER" id="PTHR36206:SF12">
    <property type="entry name" value="ASPERCRYPTIN BIOSYNTHESIS CLUSTER-SPECIFIC TRANSCRIPTION REGULATOR ATNN-RELATED"/>
    <property type="match status" value="1"/>
</dbReference>
<keyword evidence="3" id="KW-0805">Transcription regulation</keyword>
<dbReference type="SUPFAM" id="SSF57701">
    <property type="entry name" value="Zn2/Cys6 DNA-binding domain"/>
    <property type="match status" value="1"/>
</dbReference>
<dbReference type="PROSITE" id="PS00463">
    <property type="entry name" value="ZN2_CY6_FUNGAL_1"/>
    <property type="match status" value="1"/>
</dbReference>
<dbReference type="InterPro" id="IPR036864">
    <property type="entry name" value="Zn2-C6_fun-type_DNA-bd_sf"/>
</dbReference>
<feature type="region of interest" description="Disordered" evidence="7">
    <location>
        <begin position="92"/>
        <end position="118"/>
    </location>
</feature>
<evidence type="ECO:0000256" key="2">
    <source>
        <dbReference type="ARBA" id="ARBA00022833"/>
    </source>
</evidence>
<keyword evidence="2" id="KW-0862">Zinc</keyword>
<proteinExistence type="predicted"/>
<keyword evidence="1" id="KW-0479">Metal-binding</keyword>
<keyword evidence="6" id="KW-0539">Nucleus</keyword>
<feature type="region of interest" description="Disordered" evidence="7">
    <location>
        <begin position="44"/>
        <end position="76"/>
    </location>
</feature>
<evidence type="ECO:0000256" key="1">
    <source>
        <dbReference type="ARBA" id="ARBA00022723"/>
    </source>
</evidence>
<sequence>MVAQIIQQRRRRACGPKTRTGCFTCKIRRVKCDEAKPACNRCSSTGRKCDGFPQDPSSSSNDGDSPDILTKQISTRVPGTIGAVHEEFSAKRLEQGSGLQGEGGSHLPRISIQKQLDI</sequence>
<evidence type="ECO:0000256" key="4">
    <source>
        <dbReference type="ARBA" id="ARBA00023125"/>
    </source>
</evidence>
<dbReference type="InterPro" id="IPR052360">
    <property type="entry name" value="Transcr_Regulatory_Proteins"/>
</dbReference>
<reference evidence="9 10" key="1">
    <citation type="submission" date="2018-05" db="EMBL/GenBank/DDBJ databases">
        <title>Genome sequencing and assembly of the regulated plant pathogen Lachnellula willkommii and related sister species for the development of diagnostic species identification markers.</title>
        <authorList>
            <person name="Giroux E."/>
            <person name="Bilodeau G."/>
        </authorList>
    </citation>
    <scope>NUCLEOTIDE SEQUENCE [LARGE SCALE GENOMIC DNA]</scope>
    <source>
        <strain evidence="9 10">CBS 172.35</strain>
    </source>
</reference>
<dbReference type="InterPro" id="IPR001138">
    <property type="entry name" value="Zn2Cys6_DnaBD"/>
</dbReference>
<dbReference type="SMART" id="SM00066">
    <property type="entry name" value="GAL4"/>
    <property type="match status" value="1"/>
</dbReference>
<evidence type="ECO:0000256" key="6">
    <source>
        <dbReference type="ARBA" id="ARBA00023242"/>
    </source>
</evidence>
<dbReference type="GO" id="GO:0008270">
    <property type="term" value="F:zinc ion binding"/>
    <property type="evidence" value="ECO:0007669"/>
    <property type="project" value="InterPro"/>
</dbReference>
<evidence type="ECO:0000256" key="5">
    <source>
        <dbReference type="ARBA" id="ARBA00023163"/>
    </source>
</evidence>
<dbReference type="Pfam" id="PF00172">
    <property type="entry name" value="Zn_clus"/>
    <property type="match status" value="1"/>
</dbReference>
<protein>
    <submittedName>
        <fullName evidence="9">Transcriptional regulatory protein</fullName>
    </submittedName>
</protein>
<keyword evidence="5" id="KW-0804">Transcription</keyword>
<evidence type="ECO:0000256" key="7">
    <source>
        <dbReference type="SAM" id="MobiDB-lite"/>
    </source>
</evidence>
<organism evidence="9 10">
    <name type="scientific">Lachnellula willkommii</name>
    <dbReference type="NCBI Taxonomy" id="215461"/>
    <lineage>
        <taxon>Eukaryota</taxon>
        <taxon>Fungi</taxon>
        <taxon>Dikarya</taxon>
        <taxon>Ascomycota</taxon>
        <taxon>Pezizomycotina</taxon>
        <taxon>Leotiomycetes</taxon>
        <taxon>Helotiales</taxon>
        <taxon>Lachnaceae</taxon>
        <taxon>Lachnellula</taxon>
    </lineage>
</organism>
<evidence type="ECO:0000313" key="10">
    <source>
        <dbReference type="Proteomes" id="UP000315522"/>
    </source>
</evidence>
<evidence type="ECO:0000259" key="8">
    <source>
        <dbReference type="PROSITE" id="PS50048"/>
    </source>
</evidence>
<keyword evidence="4" id="KW-0238">DNA-binding</keyword>
<dbReference type="AlphaFoldDB" id="A0A559M0G7"/>
<dbReference type="Gene3D" id="4.10.240.10">
    <property type="entry name" value="Zn(2)-C6 fungal-type DNA-binding domain"/>
    <property type="match status" value="1"/>
</dbReference>
<dbReference type="EMBL" id="QGML01003544">
    <property type="protein sequence ID" value="TVY86445.1"/>
    <property type="molecule type" value="Genomic_DNA"/>
</dbReference>
<keyword evidence="10" id="KW-1185">Reference proteome</keyword>
<dbReference type="Proteomes" id="UP000315522">
    <property type="component" value="Unassembled WGS sequence"/>
</dbReference>
<name>A0A559M0G7_9HELO</name>
<feature type="compositionally biased region" description="Low complexity" evidence="7">
    <location>
        <begin position="53"/>
        <end position="67"/>
    </location>
</feature>
<dbReference type="PROSITE" id="PS50048">
    <property type="entry name" value="ZN2_CY6_FUNGAL_2"/>
    <property type="match status" value="1"/>
</dbReference>
<dbReference type="CDD" id="cd00067">
    <property type="entry name" value="GAL4"/>
    <property type="match status" value="1"/>
</dbReference>